<gene>
    <name evidence="1" type="ORF">DES32_0929</name>
</gene>
<accession>A0A3D9Z1X9</accession>
<keyword evidence="2" id="KW-1185">Reference proteome</keyword>
<evidence type="ECO:0000313" key="2">
    <source>
        <dbReference type="Proteomes" id="UP000256900"/>
    </source>
</evidence>
<dbReference type="Proteomes" id="UP000256900">
    <property type="component" value="Unassembled WGS sequence"/>
</dbReference>
<dbReference type="AlphaFoldDB" id="A0A3D9Z1X9"/>
<protein>
    <submittedName>
        <fullName evidence="1">Uncharacterized protein</fullName>
    </submittedName>
</protein>
<dbReference type="EMBL" id="QUMO01000002">
    <property type="protein sequence ID" value="REF87309.1"/>
    <property type="molecule type" value="Genomic_DNA"/>
</dbReference>
<comment type="caution">
    <text evidence="1">The sequence shown here is derived from an EMBL/GenBank/DDBJ whole genome shotgun (WGS) entry which is preliminary data.</text>
</comment>
<reference evidence="1 2" key="1">
    <citation type="submission" date="2018-08" db="EMBL/GenBank/DDBJ databases">
        <title>Genomic Encyclopedia of Type Strains, Phase IV (KMG-IV): sequencing the most valuable type-strain genomes for metagenomic binning, comparative biology and taxonomic classification.</title>
        <authorList>
            <person name="Goeker M."/>
        </authorList>
    </citation>
    <scope>NUCLEOTIDE SEQUENCE [LARGE SCALE GENOMIC DNA]</scope>
    <source>
        <strain evidence="1 2">BW863</strain>
    </source>
</reference>
<sequence>MSSPTLTIAGEEEPIIIGYEAVAAYHGQSALAMLAITFQALRAILPVLSPDGPPPRAALSITSGHPGPGVRDAFEFVTRAVTRNAYVVDRSLPDARLNPQADISYSFVVSLGERRVRASLKEDVLPQRFFELLAIKEKTDAERAEFSQLKRAIAARVLAQEPVSLFVLS</sequence>
<evidence type="ECO:0000313" key="1">
    <source>
        <dbReference type="EMBL" id="REF87309.1"/>
    </source>
</evidence>
<name>A0A3D9Z1X9_9HYPH</name>
<dbReference type="RefSeq" id="WP_115835532.1">
    <property type="nucleotide sequence ID" value="NZ_CP025086.1"/>
</dbReference>
<dbReference type="OrthoDB" id="1680380at2"/>
<organism evidence="1 2">
    <name type="scientific">Methylovirgula ligni</name>
    <dbReference type="NCBI Taxonomy" id="569860"/>
    <lineage>
        <taxon>Bacteria</taxon>
        <taxon>Pseudomonadati</taxon>
        <taxon>Pseudomonadota</taxon>
        <taxon>Alphaproteobacteria</taxon>
        <taxon>Hyphomicrobiales</taxon>
        <taxon>Beijerinckiaceae</taxon>
        <taxon>Methylovirgula</taxon>
    </lineage>
</organism>
<proteinExistence type="predicted"/>